<reference evidence="6 7" key="1">
    <citation type="submission" date="2018-12" db="EMBL/GenBank/DDBJ databases">
        <title>The complete genome of the methanogenic archaea of the candidate phylum Verstraetearchaeota, obtained from the metagenome of underground thermal water.</title>
        <authorList>
            <person name="Kadnikov V.V."/>
            <person name="Mardanov A.V."/>
            <person name="Beletsky A.V."/>
            <person name="Karnachuk O.V."/>
            <person name="Ravin N.V."/>
        </authorList>
    </citation>
    <scope>NUCLEOTIDE SEQUENCE [LARGE SCALE GENOMIC DNA]</scope>
    <source>
        <strain evidence="6">Ch88</strain>
    </source>
</reference>
<dbReference type="Proteomes" id="UP000288215">
    <property type="component" value="Unassembled WGS sequence"/>
</dbReference>
<dbReference type="PROSITE" id="PS51918">
    <property type="entry name" value="RADICAL_SAM"/>
    <property type="match status" value="1"/>
</dbReference>
<dbReference type="InterPro" id="IPR013785">
    <property type="entry name" value="Aldolase_TIM"/>
</dbReference>
<gene>
    <name evidence="6" type="ORF">Metus_0247</name>
</gene>
<dbReference type="PANTHER" id="PTHR11228:SF34">
    <property type="entry name" value="TUNGSTEN-CONTAINING ALDEHYDE FERREDOXIN OXIDOREDUCTASE COFACTOR MODIFYING PROTEIN"/>
    <property type="match status" value="1"/>
</dbReference>
<evidence type="ECO:0000256" key="4">
    <source>
        <dbReference type="ARBA" id="ARBA00023014"/>
    </source>
</evidence>
<dbReference type="InterPro" id="IPR007197">
    <property type="entry name" value="rSAM"/>
</dbReference>
<dbReference type="InterPro" id="IPR050377">
    <property type="entry name" value="Radical_SAM_PqqE_MftC-like"/>
</dbReference>
<dbReference type="AlphaFoldDB" id="A0A3S3S1A0"/>
<dbReference type="SFLD" id="SFLDS00029">
    <property type="entry name" value="Radical_SAM"/>
    <property type="match status" value="1"/>
</dbReference>
<evidence type="ECO:0000256" key="1">
    <source>
        <dbReference type="ARBA" id="ARBA00022691"/>
    </source>
</evidence>
<dbReference type="InterPro" id="IPR058240">
    <property type="entry name" value="rSAM_sf"/>
</dbReference>
<dbReference type="Gene3D" id="3.20.20.70">
    <property type="entry name" value="Aldolase class I"/>
    <property type="match status" value="1"/>
</dbReference>
<dbReference type="EMBL" id="RXGA01000001">
    <property type="protein sequence ID" value="RWX74222.1"/>
    <property type="molecule type" value="Genomic_DNA"/>
</dbReference>
<evidence type="ECO:0000313" key="6">
    <source>
        <dbReference type="EMBL" id="RWX74222.1"/>
    </source>
</evidence>
<keyword evidence="4" id="KW-0411">Iron-sulfur</keyword>
<dbReference type="Pfam" id="PF04055">
    <property type="entry name" value="Radical_SAM"/>
    <property type="match status" value="1"/>
</dbReference>
<organism evidence="6 7">
    <name type="scientific">Methanosuratincola subterraneus</name>
    <dbReference type="NCBI Taxonomy" id="2593994"/>
    <lineage>
        <taxon>Archaea</taxon>
        <taxon>Thermoproteota</taxon>
        <taxon>Methanosuratincolia</taxon>
        <taxon>Candidatus Methanomethylicales</taxon>
        <taxon>Candidatus Methanomethylicaceae</taxon>
        <taxon>Candidatus Methanosuratincola (ex Vanwonterghem et al. 2016)</taxon>
    </lineage>
</organism>
<protein>
    <recommendedName>
        <fullName evidence="5">Radical SAM core domain-containing protein</fullName>
    </recommendedName>
</protein>
<comment type="caution">
    <text evidence="6">The sequence shown here is derived from an EMBL/GenBank/DDBJ whole genome shotgun (WGS) entry which is preliminary data.</text>
</comment>
<dbReference type="PANTHER" id="PTHR11228">
    <property type="entry name" value="RADICAL SAM DOMAIN PROTEIN"/>
    <property type="match status" value="1"/>
</dbReference>
<accession>A0A3S3S1A0</accession>
<feature type="domain" description="Radical SAM core" evidence="5">
    <location>
        <begin position="26"/>
        <end position="232"/>
    </location>
</feature>
<proteinExistence type="predicted"/>
<sequence length="321" mass="36928">MAKIRRLPLKKYLSTLRYATVDYAKKDFRYPFYCTFKVIQRCDSRCEFCDVWRKPMPDMPTEKVLRIIDNVAESSVLLLSMEGGEPLMRKDIGEILEYVHAKPLYLLFTTSGKLIDRRPMREYAKCIDFLHISIDEGHRNLDLYESLPEYASWGPVVAAQIVVMREHLKDLEWKVMMCHRAGAKAVVMPACHLPGTDSHLPDIAAFRDEVLRLKKKYPQTVITTERYLRTLDVPHSCNTASVLIDADGRLYYPCNISPVCSIDASEDPIMGFLASEKARECRERMRLCGRDCHCYLYFAMDSALSIRSTISALKPYLGGLF</sequence>
<keyword evidence="2" id="KW-0479">Metal-binding</keyword>
<evidence type="ECO:0000256" key="3">
    <source>
        <dbReference type="ARBA" id="ARBA00023004"/>
    </source>
</evidence>
<name>A0A3S3S1A0_METS7</name>
<dbReference type="GO" id="GO:0051536">
    <property type="term" value="F:iron-sulfur cluster binding"/>
    <property type="evidence" value="ECO:0007669"/>
    <property type="project" value="UniProtKB-KW"/>
</dbReference>
<evidence type="ECO:0000259" key="5">
    <source>
        <dbReference type="PROSITE" id="PS51918"/>
    </source>
</evidence>
<keyword evidence="3" id="KW-0408">Iron</keyword>
<dbReference type="GO" id="GO:0046872">
    <property type="term" value="F:metal ion binding"/>
    <property type="evidence" value="ECO:0007669"/>
    <property type="project" value="UniProtKB-KW"/>
</dbReference>
<evidence type="ECO:0000313" key="7">
    <source>
        <dbReference type="Proteomes" id="UP000288215"/>
    </source>
</evidence>
<evidence type="ECO:0000256" key="2">
    <source>
        <dbReference type="ARBA" id="ARBA00022723"/>
    </source>
</evidence>
<keyword evidence="1" id="KW-0949">S-adenosyl-L-methionine</keyword>
<dbReference type="GO" id="GO:0003824">
    <property type="term" value="F:catalytic activity"/>
    <property type="evidence" value="ECO:0007669"/>
    <property type="project" value="InterPro"/>
</dbReference>
<dbReference type="SUPFAM" id="SSF102114">
    <property type="entry name" value="Radical SAM enzymes"/>
    <property type="match status" value="1"/>
</dbReference>